<keyword evidence="1" id="KW-0472">Membrane</keyword>
<feature type="transmembrane region" description="Helical" evidence="1">
    <location>
        <begin position="88"/>
        <end position="111"/>
    </location>
</feature>
<keyword evidence="3" id="KW-1185">Reference proteome</keyword>
<dbReference type="Proteomes" id="UP001595846">
    <property type="component" value="Unassembled WGS sequence"/>
</dbReference>
<evidence type="ECO:0000313" key="3">
    <source>
        <dbReference type="Proteomes" id="UP001595846"/>
    </source>
</evidence>
<comment type="caution">
    <text evidence="2">The sequence shown here is derived from an EMBL/GenBank/DDBJ whole genome shotgun (WGS) entry which is preliminary data.</text>
</comment>
<feature type="transmembrane region" description="Helical" evidence="1">
    <location>
        <begin position="49"/>
        <end position="76"/>
    </location>
</feature>
<keyword evidence="1" id="KW-0812">Transmembrane</keyword>
<sequence>MVLTKSGLGAVLLGSVVALLHLAPGYVTSQLIANDATAIDWLGSTARQIVFLNGFVSAMAFVVGIGVVFLLGYWAGSRLDLRRSYRSFLLVVGVGGGIGYLVPMLLVFGYTALAATGPFQSDQLGTTALVFLGRTGAVAIQFAVVGFAGAALATLSSGTGVTDPSDTTSID</sequence>
<name>A0ABD5NSR4_9EURY</name>
<dbReference type="RefSeq" id="WP_256531490.1">
    <property type="nucleotide sequence ID" value="NZ_CP101824.1"/>
</dbReference>
<organism evidence="2 3">
    <name type="scientific">Halovivax cerinus</name>
    <dbReference type="NCBI Taxonomy" id="1487865"/>
    <lineage>
        <taxon>Archaea</taxon>
        <taxon>Methanobacteriati</taxon>
        <taxon>Methanobacteriota</taxon>
        <taxon>Stenosarchaea group</taxon>
        <taxon>Halobacteria</taxon>
        <taxon>Halobacteriales</taxon>
        <taxon>Natrialbaceae</taxon>
        <taxon>Halovivax</taxon>
    </lineage>
</organism>
<dbReference type="EMBL" id="JBHSAQ010000014">
    <property type="protein sequence ID" value="MFC3959996.1"/>
    <property type="molecule type" value="Genomic_DNA"/>
</dbReference>
<accession>A0ABD5NSR4</accession>
<reference evidence="2 3" key="1">
    <citation type="journal article" date="2019" name="Int. J. Syst. Evol. Microbiol.">
        <title>The Global Catalogue of Microorganisms (GCM) 10K type strain sequencing project: providing services to taxonomists for standard genome sequencing and annotation.</title>
        <authorList>
            <consortium name="The Broad Institute Genomics Platform"/>
            <consortium name="The Broad Institute Genome Sequencing Center for Infectious Disease"/>
            <person name="Wu L."/>
            <person name="Ma J."/>
        </authorList>
    </citation>
    <scope>NUCLEOTIDE SEQUENCE [LARGE SCALE GENOMIC DNA]</scope>
    <source>
        <strain evidence="2 3">IBRC-M 10256</strain>
    </source>
</reference>
<keyword evidence="1" id="KW-1133">Transmembrane helix</keyword>
<feature type="transmembrane region" description="Helical" evidence="1">
    <location>
        <begin position="131"/>
        <end position="155"/>
    </location>
</feature>
<dbReference type="GeneID" id="73904235"/>
<dbReference type="AlphaFoldDB" id="A0ABD5NSR4"/>
<protein>
    <submittedName>
        <fullName evidence="2">Uncharacterized protein</fullName>
    </submittedName>
</protein>
<proteinExistence type="predicted"/>
<gene>
    <name evidence="2" type="ORF">ACFOUR_16675</name>
</gene>
<evidence type="ECO:0000256" key="1">
    <source>
        <dbReference type="SAM" id="Phobius"/>
    </source>
</evidence>
<evidence type="ECO:0000313" key="2">
    <source>
        <dbReference type="EMBL" id="MFC3959996.1"/>
    </source>
</evidence>